<dbReference type="PANTHER" id="PTHR30408:SF12">
    <property type="entry name" value="TYPE I RESTRICTION ENZYME MJAVIII SPECIFICITY SUBUNIT"/>
    <property type="match status" value="1"/>
</dbReference>
<dbReference type="EMBL" id="JACHLD010000009">
    <property type="protein sequence ID" value="MBB4804366.1"/>
    <property type="molecule type" value="Genomic_DNA"/>
</dbReference>
<dbReference type="SUPFAM" id="SSF116734">
    <property type="entry name" value="DNA methylase specificity domain"/>
    <property type="match status" value="2"/>
</dbReference>
<evidence type="ECO:0000256" key="2">
    <source>
        <dbReference type="ARBA" id="ARBA00022747"/>
    </source>
</evidence>
<comment type="caution">
    <text evidence="5">The sequence shown here is derived from an EMBL/GenBank/DDBJ whole genome shotgun (WGS) entry which is preliminary data.</text>
</comment>
<dbReference type="GO" id="GO:0009307">
    <property type="term" value="P:DNA restriction-modification system"/>
    <property type="evidence" value="ECO:0007669"/>
    <property type="project" value="UniProtKB-KW"/>
</dbReference>
<evidence type="ECO:0000313" key="5">
    <source>
        <dbReference type="EMBL" id="MBB4804366.1"/>
    </source>
</evidence>
<evidence type="ECO:0000256" key="3">
    <source>
        <dbReference type="ARBA" id="ARBA00023125"/>
    </source>
</evidence>
<evidence type="ECO:0000313" key="6">
    <source>
        <dbReference type="Proteomes" id="UP000561681"/>
    </source>
</evidence>
<dbReference type="NCBIfam" id="NF047740">
    <property type="entry name" value="antiphage_MADS5"/>
    <property type="match status" value="1"/>
</dbReference>
<keyword evidence="5" id="KW-0378">Hydrolase</keyword>
<reference evidence="5 6" key="1">
    <citation type="submission" date="2020-08" db="EMBL/GenBank/DDBJ databases">
        <title>Functional genomics of gut bacteria from endangered species of beetles.</title>
        <authorList>
            <person name="Carlos-Shanley C."/>
        </authorList>
    </citation>
    <scope>NUCLEOTIDE SEQUENCE [LARGE SCALE GENOMIC DNA]</scope>
    <source>
        <strain evidence="5 6">S00142</strain>
    </source>
</reference>
<sequence length="455" mass="51645">MEFAAVPYKSLQEGSNIIKPNFHLNYGKSRISNSKRNGASFKTLGELTNQIYTGGIFKRMFVESEKFGLPYISATHMMNTSPLEVSKLISLKHTPRQEDMTLKDNQILVSCAGTIGNVRLITKDLEGIIGSQDIIRIISDDNKALFGFIYAYLSSPTAYNFMQSYIYGSVVPRIDPKTLSSLPVIEMPKEKQAYVHNLILKASSLRVNANKLLIEAISIFENELPKIESKLIYTSKISQRLSHTSRLEATYNANLIDSFKNKAIENGAELKTISSLSELVFTPGIFKRIRANNKDVGIPYLSGSELLNQMPVFDSFLSKKMKNIDDYILKEGWLVIQDAGTIGYLSLITKFLDGVSATNNLVRIKPKKDNYNYYIYCFFKTKIGQRLLKNLEYGSVQKHIDHHQISSFEIPIYHSIFENISENIKLMLEKTSDACFLEQEAIDLIEKEIESWQKS</sequence>
<accession>A0A7W7J169</accession>
<keyword evidence="2" id="KW-0680">Restriction system</keyword>
<dbReference type="GO" id="GO:0003677">
    <property type="term" value="F:DNA binding"/>
    <property type="evidence" value="ECO:0007669"/>
    <property type="project" value="UniProtKB-KW"/>
</dbReference>
<dbReference type="RefSeq" id="WP_184167416.1">
    <property type="nucleotide sequence ID" value="NZ_JACHLD010000009.1"/>
</dbReference>
<evidence type="ECO:0000259" key="4">
    <source>
        <dbReference type="Pfam" id="PF01420"/>
    </source>
</evidence>
<keyword evidence="6" id="KW-1185">Reference proteome</keyword>
<dbReference type="AlphaFoldDB" id="A0A7W7J169"/>
<feature type="domain" description="Type I restriction modification DNA specificity" evidence="4">
    <location>
        <begin position="273"/>
        <end position="412"/>
    </location>
</feature>
<dbReference type="GO" id="GO:0009035">
    <property type="term" value="F:type I site-specific deoxyribonuclease activity"/>
    <property type="evidence" value="ECO:0007669"/>
    <property type="project" value="UniProtKB-EC"/>
</dbReference>
<dbReference type="EC" id="3.1.21.3" evidence="5"/>
<dbReference type="Proteomes" id="UP000561681">
    <property type="component" value="Unassembled WGS sequence"/>
</dbReference>
<dbReference type="InterPro" id="IPR052021">
    <property type="entry name" value="Type-I_RS_S_subunit"/>
</dbReference>
<dbReference type="InterPro" id="IPR044946">
    <property type="entry name" value="Restrct_endonuc_typeI_TRD_sf"/>
</dbReference>
<dbReference type="InterPro" id="IPR000055">
    <property type="entry name" value="Restrct_endonuc_typeI_TRD"/>
</dbReference>
<evidence type="ECO:0000256" key="1">
    <source>
        <dbReference type="ARBA" id="ARBA00010923"/>
    </source>
</evidence>
<comment type="similarity">
    <text evidence="1">Belongs to the type-I restriction system S methylase family.</text>
</comment>
<gene>
    <name evidence="5" type="ORF">HNP37_004453</name>
</gene>
<name>A0A7W7J169_9FLAO</name>
<keyword evidence="3" id="KW-0238">DNA-binding</keyword>
<dbReference type="Gene3D" id="3.90.220.20">
    <property type="entry name" value="DNA methylase specificity domains"/>
    <property type="match status" value="2"/>
</dbReference>
<protein>
    <submittedName>
        <fullName evidence="5">Type I restriction enzyme S subunit</fullName>
        <ecNumber evidence="5">3.1.21.3</ecNumber>
    </submittedName>
</protein>
<dbReference type="PANTHER" id="PTHR30408">
    <property type="entry name" value="TYPE-1 RESTRICTION ENZYME ECOKI SPECIFICITY PROTEIN"/>
    <property type="match status" value="1"/>
</dbReference>
<proteinExistence type="inferred from homology"/>
<organism evidence="5 6">
    <name type="scientific">Flavobacterium nitrogenifigens</name>
    <dbReference type="NCBI Taxonomy" id="1617283"/>
    <lineage>
        <taxon>Bacteria</taxon>
        <taxon>Pseudomonadati</taxon>
        <taxon>Bacteroidota</taxon>
        <taxon>Flavobacteriia</taxon>
        <taxon>Flavobacteriales</taxon>
        <taxon>Flavobacteriaceae</taxon>
        <taxon>Flavobacterium</taxon>
    </lineage>
</organism>
<dbReference type="Pfam" id="PF01420">
    <property type="entry name" value="Methylase_S"/>
    <property type="match status" value="2"/>
</dbReference>
<feature type="domain" description="Type I restriction modification DNA specificity" evidence="4">
    <location>
        <begin position="41"/>
        <end position="192"/>
    </location>
</feature>